<evidence type="ECO:0000256" key="6">
    <source>
        <dbReference type="ARBA" id="ARBA00022771"/>
    </source>
</evidence>
<dbReference type="SUPFAM" id="SSF90229">
    <property type="entry name" value="CCCH zinc finger"/>
    <property type="match status" value="1"/>
</dbReference>
<feature type="zinc finger region" description="C3H1-type" evidence="10">
    <location>
        <begin position="35"/>
        <end position="62"/>
    </location>
</feature>
<keyword evidence="6 10" id="KW-0863">Zinc-finger</keyword>
<feature type="domain" description="C3H1-type" evidence="11">
    <location>
        <begin position="63"/>
        <end position="89"/>
    </location>
</feature>
<evidence type="ECO:0000256" key="7">
    <source>
        <dbReference type="ARBA" id="ARBA00022833"/>
    </source>
</evidence>
<feature type="domain" description="C3H1-type" evidence="11">
    <location>
        <begin position="35"/>
        <end position="62"/>
    </location>
</feature>
<evidence type="ECO:0000256" key="4">
    <source>
        <dbReference type="ARBA" id="ARBA00022723"/>
    </source>
</evidence>
<dbReference type="OrthoDB" id="1914176at2759"/>
<comment type="similarity">
    <text evidence="2">Belongs to the CPSF4/YTH1 family.</text>
</comment>
<keyword evidence="4 10" id="KW-0479">Metal-binding</keyword>
<dbReference type="EMBL" id="MTYJ01000314">
    <property type="protein sequence ID" value="OWA53317.1"/>
    <property type="molecule type" value="Genomic_DNA"/>
</dbReference>
<evidence type="ECO:0000256" key="8">
    <source>
        <dbReference type="ARBA" id="ARBA00022884"/>
    </source>
</evidence>
<proteinExistence type="inferred from homology"/>
<dbReference type="InterPro" id="IPR041686">
    <property type="entry name" value="Znf-CCCH_3"/>
</dbReference>
<dbReference type="InterPro" id="IPR036855">
    <property type="entry name" value="Znf_CCCH_sf"/>
</dbReference>
<keyword evidence="13" id="KW-1185">Reference proteome</keyword>
<dbReference type="GO" id="GO:0005634">
    <property type="term" value="C:nucleus"/>
    <property type="evidence" value="ECO:0007669"/>
    <property type="project" value="UniProtKB-SubCell"/>
</dbReference>
<protein>
    <submittedName>
        <fullName evidence="12">Cleavage and polyadenylation specificity factor subunit 4</fullName>
    </submittedName>
</protein>
<feature type="domain" description="C3H1-type" evidence="11">
    <location>
        <begin position="144"/>
        <end position="170"/>
    </location>
</feature>
<dbReference type="FunFam" id="4.10.1000.10:FF:000012">
    <property type="entry name" value="cleavage and polyadenylation specificity factor subunit 4"/>
    <property type="match status" value="1"/>
</dbReference>
<dbReference type="Proteomes" id="UP000192578">
    <property type="component" value="Unassembled WGS sequence"/>
</dbReference>
<dbReference type="Gene3D" id="4.10.1000.10">
    <property type="entry name" value="Zinc finger, CCCH-type"/>
    <property type="match status" value="1"/>
</dbReference>
<feature type="zinc finger region" description="C3H1-type" evidence="10">
    <location>
        <begin position="144"/>
        <end position="170"/>
    </location>
</feature>
<sequence>MFQEIIAPVNQNFDIETALATHKGVKPTPFAGIDKSRAPVCEFFAEKKCSRGAFCPYRHVTSTNNVVCRHWLRGLCRRADTCDFLHEFDMTKMPECYFYSKFNACTNKDCRFLHLNPEQRIKECTWYTRGFCRLGGQACPMKHIKRTICQSYFVGFCPKGPACESAHPRLDILPNRPRNSQIICSACGEMGHIAIRCRAAKQ</sequence>
<dbReference type="PANTHER" id="PTHR23102:SF24">
    <property type="entry name" value="CLEAVAGE AND POLYADENYLATION SPECIFICITY FACTOR SUBUNIT 4"/>
    <property type="match status" value="1"/>
</dbReference>
<evidence type="ECO:0000256" key="1">
    <source>
        <dbReference type="ARBA" id="ARBA00004123"/>
    </source>
</evidence>
<gene>
    <name evidence="12" type="ORF">BV898_17752</name>
</gene>
<dbReference type="InterPro" id="IPR036875">
    <property type="entry name" value="Znf_CCHC_sf"/>
</dbReference>
<keyword evidence="7 10" id="KW-0862">Zinc</keyword>
<feature type="zinc finger region" description="C3H1-type" evidence="10">
    <location>
        <begin position="63"/>
        <end position="89"/>
    </location>
</feature>
<feature type="domain" description="C3H1-type" evidence="11">
    <location>
        <begin position="90"/>
        <end position="117"/>
    </location>
</feature>
<feature type="zinc finger region" description="C3H1-type" evidence="10">
    <location>
        <begin position="90"/>
        <end position="117"/>
    </location>
</feature>
<evidence type="ECO:0000256" key="5">
    <source>
        <dbReference type="ARBA" id="ARBA00022737"/>
    </source>
</evidence>
<evidence type="ECO:0000256" key="10">
    <source>
        <dbReference type="PROSITE-ProRule" id="PRU00723"/>
    </source>
</evidence>
<evidence type="ECO:0000313" key="13">
    <source>
        <dbReference type="Proteomes" id="UP000192578"/>
    </source>
</evidence>
<dbReference type="InterPro" id="IPR045348">
    <property type="entry name" value="CPSF4/Yth1"/>
</dbReference>
<keyword evidence="5" id="KW-0677">Repeat</keyword>
<evidence type="ECO:0000313" key="12">
    <source>
        <dbReference type="EMBL" id="OWA53317.1"/>
    </source>
</evidence>
<dbReference type="Pfam" id="PF00642">
    <property type="entry name" value="zf-CCCH"/>
    <property type="match status" value="1"/>
</dbReference>
<comment type="caution">
    <text evidence="12">The sequence shown here is derived from an EMBL/GenBank/DDBJ whole genome shotgun (WGS) entry which is preliminary data.</text>
</comment>
<dbReference type="SUPFAM" id="SSF57756">
    <property type="entry name" value="Retrovirus zinc finger-like domains"/>
    <property type="match status" value="1"/>
</dbReference>
<dbReference type="GO" id="GO:0008270">
    <property type="term" value="F:zinc ion binding"/>
    <property type="evidence" value="ECO:0007669"/>
    <property type="project" value="UniProtKB-KW"/>
</dbReference>
<dbReference type="SMART" id="SM00356">
    <property type="entry name" value="ZnF_C3H1"/>
    <property type="match status" value="5"/>
</dbReference>
<keyword evidence="8" id="KW-0694">RNA-binding</keyword>
<dbReference type="Pfam" id="PF15663">
    <property type="entry name" value="zf-CCCH_3"/>
    <property type="match status" value="1"/>
</dbReference>
<evidence type="ECO:0000259" key="11">
    <source>
        <dbReference type="PROSITE" id="PS50103"/>
    </source>
</evidence>
<dbReference type="Gene3D" id="3.30.1370.210">
    <property type="match status" value="1"/>
</dbReference>
<name>A0A9X6RMT5_HYPEX</name>
<comment type="subcellular location">
    <subcellularLocation>
        <location evidence="1">Nucleus</location>
    </subcellularLocation>
</comment>
<dbReference type="GO" id="GO:0006397">
    <property type="term" value="P:mRNA processing"/>
    <property type="evidence" value="ECO:0007669"/>
    <property type="project" value="UniProtKB-KW"/>
</dbReference>
<reference evidence="13" key="1">
    <citation type="submission" date="2017-01" db="EMBL/GenBank/DDBJ databases">
        <title>Comparative genomics of anhydrobiosis in the tardigrade Hypsibius dujardini.</title>
        <authorList>
            <person name="Yoshida Y."/>
            <person name="Koutsovoulos G."/>
            <person name="Laetsch D."/>
            <person name="Stevens L."/>
            <person name="Kumar S."/>
            <person name="Horikawa D."/>
            <person name="Ishino K."/>
            <person name="Komine S."/>
            <person name="Tomita M."/>
            <person name="Blaxter M."/>
            <person name="Arakawa K."/>
        </authorList>
    </citation>
    <scope>NUCLEOTIDE SEQUENCE [LARGE SCALE GENOMIC DNA]</scope>
    <source>
        <strain evidence="13">Z151</strain>
    </source>
</reference>
<dbReference type="GO" id="GO:0003723">
    <property type="term" value="F:RNA binding"/>
    <property type="evidence" value="ECO:0007669"/>
    <property type="project" value="UniProtKB-KW"/>
</dbReference>
<keyword evidence="3" id="KW-0507">mRNA processing</keyword>
<dbReference type="PANTHER" id="PTHR23102">
    <property type="entry name" value="CLEAVAGE AND POLYADENYLATION SPECIFICITY FACTOR SUBUNIT 4-RELATED"/>
    <property type="match status" value="1"/>
</dbReference>
<organism evidence="12 13">
    <name type="scientific">Hypsibius exemplaris</name>
    <name type="common">Freshwater tardigrade</name>
    <dbReference type="NCBI Taxonomy" id="2072580"/>
    <lineage>
        <taxon>Eukaryota</taxon>
        <taxon>Metazoa</taxon>
        <taxon>Ecdysozoa</taxon>
        <taxon>Tardigrada</taxon>
        <taxon>Eutardigrada</taxon>
        <taxon>Parachela</taxon>
        <taxon>Hypsibioidea</taxon>
        <taxon>Hypsibiidae</taxon>
        <taxon>Hypsibius</taxon>
    </lineage>
</organism>
<dbReference type="AlphaFoldDB" id="A0A9X6RMT5"/>
<evidence type="ECO:0000256" key="9">
    <source>
        <dbReference type="ARBA" id="ARBA00023242"/>
    </source>
</evidence>
<evidence type="ECO:0000256" key="2">
    <source>
        <dbReference type="ARBA" id="ARBA00008907"/>
    </source>
</evidence>
<dbReference type="PROSITE" id="PS50103">
    <property type="entry name" value="ZF_C3H1"/>
    <property type="match status" value="4"/>
</dbReference>
<keyword evidence="9" id="KW-0539">Nucleus</keyword>
<accession>A0A9X6RMT5</accession>
<dbReference type="InterPro" id="IPR000571">
    <property type="entry name" value="Znf_CCCH"/>
</dbReference>
<evidence type="ECO:0000256" key="3">
    <source>
        <dbReference type="ARBA" id="ARBA00022664"/>
    </source>
</evidence>